<dbReference type="PANTHER" id="PTHR12652">
    <property type="entry name" value="PEROXISOMAL BIOGENESIS FACTOR 11"/>
    <property type="match status" value="1"/>
</dbReference>
<sequence>MKRSIASVKDLADYFNVAIQHRANNTIVAGQYVARKVSIVSLFMQTTKGRDKICCLIQYLADLYEACIKFSNIPEIQAASSDMFSKKIASRIRESMKNGRKIFKFLKFFDSIRCLSNIHAKNKPKYYKITTSIMHVCNFFYYIMDHIIWGINIGVLNEIVSLKAKSTIKGYKDSFSLAKALLKLLKSFFDYKIIYDKEMDLVKEVKEIPDKLIYEDAIAVQCANSLINSRQKRRIKQLNFIVTSLRIVMLLRRLKLFGLNKKISKIFYSCSGLTITIINIMVQLINNNNLINQKLEKNEKEKEKEKEKDKKLARVNSFIPQNHQLKKVKSELERVLGEDSENEGD</sequence>
<organism evidence="6 7">
    <name type="scientific">Paramecium primaurelia</name>
    <dbReference type="NCBI Taxonomy" id="5886"/>
    <lineage>
        <taxon>Eukaryota</taxon>
        <taxon>Sar</taxon>
        <taxon>Alveolata</taxon>
        <taxon>Ciliophora</taxon>
        <taxon>Intramacronucleata</taxon>
        <taxon>Oligohymenophorea</taxon>
        <taxon>Peniculida</taxon>
        <taxon>Parameciidae</taxon>
        <taxon>Paramecium</taxon>
    </lineage>
</organism>
<accession>A0A8S1JS12</accession>
<evidence type="ECO:0000256" key="5">
    <source>
        <dbReference type="SAM" id="Coils"/>
    </source>
</evidence>
<dbReference type="OMA" id="AIAVQCA"/>
<evidence type="ECO:0000256" key="2">
    <source>
        <dbReference type="ARBA" id="ARBA00023136"/>
    </source>
</evidence>
<evidence type="ECO:0000256" key="4">
    <source>
        <dbReference type="ARBA" id="ARBA00046271"/>
    </source>
</evidence>
<dbReference type="GO" id="GO:0016559">
    <property type="term" value="P:peroxisome fission"/>
    <property type="evidence" value="ECO:0007669"/>
    <property type="project" value="InterPro"/>
</dbReference>
<dbReference type="PANTHER" id="PTHR12652:SF50">
    <property type="entry name" value="PEROXIN 11"/>
    <property type="match status" value="1"/>
</dbReference>
<dbReference type="InterPro" id="IPR008733">
    <property type="entry name" value="PEX11"/>
</dbReference>
<keyword evidence="3" id="KW-0576">Peroxisome</keyword>
<dbReference type="Proteomes" id="UP000688137">
    <property type="component" value="Unassembled WGS sequence"/>
</dbReference>
<protein>
    <submittedName>
        <fullName evidence="6">Uncharacterized protein</fullName>
    </submittedName>
</protein>
<name>A0A8S1JS12_PARPR</name>
<feature type="coiled-coil region" evidence="5">
    <location>
        <begin position="281"/>
        <end position="315"/>
    </location>
</feature>
<reference evidence="6" key="1">
    <citation type="submission" date="2021-01" db="EMBL/GenBank/DDBJ databases">
        <authorList>
            <consortium name="Genoscope - CEA"/>
            <person name="William W."/>
        </authorList>
    </citation>
    <scope>NUCLEOTIDE SEQUENCE</scope>
</reference>
<evidence type="ECO:0000256" key="3">
    <source>
        <dbReference type="ARBA" id="ARBA00023140"/>
    </source>
</evidence>
<keyword evidence="5" id="KW-0175">Coiled coil</keyword>
<keyword evidence="1" id="KW-0962">Peroxisome biogenesis</keyword>
<gene>
    <name evidence="6" type="ORF">PPRIM_AZ9-3.1.T0090397</name>
</gene>
<evidence type="ECO:0000313" key="7">
    <source>
        <dbReference type="Proteomes" id="UP000688137"/>
    </source>
</evidence>
<dbReference type="EMBL" id="CAJJDM010000006">
    <property type="protein sequence ID" value="CAD8045394.1"/>
    <property type="molecule type" value="Genomic_DNA"/>
</dbReference>
<dbReference type="Pfam" id="PF05648">
    <property type="entry name" value="PEX11"/>
    <property type="match status" value="1"/>
</dbReference>
<comment type="caution">
    <text evidence="6">The sequence shown here is derived from an EMBL/GenBank/DDBJ whole genome shotgun (WGS) entry which is preliminary data.</text>
</comment>
<dbReference type="AlphaFoldDB" id="A0A8S1JS12"/>
<dbReference type="GO" id="GO:0005778">
    <property type="term" value="C:peroxisomal membrane"/>
    <property type="evidence" value="ECO:0007669"/>
    <property type="project" value="UniProtKB-SubCell"/>
</dbReference>
<keyword evidence="2" id="KW-0472">Membrane</keyword>
<keyword evidence="7" id="KW-1185">Reference proteome</keyword>
<comment type="subcellular location">
    <subcellularLocation>
        <location evidence="4">Peroxisome membrane</location>
    </subcellularLocation>
</comment>
<proteinExistence type="predicted"/>
<evidence type="ECO:0000256" key="1">
    <source>
        <dbReference type="ARBA" id="ARBA00022593"/>
    </source>
</evidence>
<evidence type="ECO:0000313" key="6">
    <source>
        <dbReference type="EMBL" id="CAD8045394.1"/>
    </source>
</evidence>